<feature type="transmembrane region" description="Helical" evidence="2">
    <location>
        <begin position="77"/>
        <end position="95"/>
    </location>
</feature>
<organism evidence="4 5">
    <name type="scientific">[Eubacterium] siraeum 70/3</name>
    <dbReference type="NCBI Taxonomy" id="657319"/>
    <lineage>
        <taxon>Bacteria</taxon>
        <taxon>Bacillati</taxon>
        <taxon>Bacillota</taxon>
        <taxon>Clostridia</taxon>
        <taxon>Eubacteriales</taxon>
        <taxon>Oscillospiraceae</taxon>
        <taxon>Oscillospiraceae incertae sedis</taxon>
    </lineage>
</organism>
<dbReference type="EMBL" id="FP929044">
    <property type="protein sequence ID" value="CBK96390.1"/>
    <property type="molecule type" value="Genomic_DNA"/>
</dbReference>
<dbReference type="InterPro" id="IPR007379">
    <property type="entry name" value="Tim44-like_dom"/>
</dbReference>
<protein>
    <submittedName>
        <fullName evidence="4">Tim44-like domain</fullName>
    </submittedName>
</protein>
<dbReference type="Proteomes" id="UP000008803">
    <property type="component" value="Chromosome"/>
</dbReference>
<proteinExistence type="predicted"/>
<dbReference type="BioCyc" id="ESIR657319:G136K-1030-MONOMER"/>
<reference evidence="4 5" key="1">
    <citation type="submission" date="2010-03" db="EMBL/GenBank/DDBJ databases">
        <title>The genome sequence of Eubacterium siraeum 70/3.</title>
        <authorList>
            <consortium name="metaHIT consortium -- http://www.metahit.eu/"/>
            <person name="Pajon A."/>
            <person name="Turner K."/>
            <person name="Parkhill J."/>
            <person name="Duncan S."/>
            <person name="Flint H."/>
        </authorList>
    </citation>
    <scope>NUCLEOTIDE SEQUENCE [LARGE SCALE GENOMIC DNA]</scope>
    <source>
        <strain evidence="4 5">70/3</strain>
    </source>
</reference>
<feature type="domain" description="Tim44-like" evidence="3">
    <location>
        <begin position="124"/>
        <end position="309"/>
    </location>
</feature>
<name>D4JTH1_9FIRM</name>
<gene>
    <name evidence="4" type="ORF">EUS_12240</name>
</gene>
<dbReference type="KEGG" id="esu:EUS_12240"/>
<keyword evidence="2" id="KW-0472">Membrane</keyword>
<keyword evidence="2" id="KW-0812">Transmembrane</keyword>
<dbReference type="SMART" id="SM00978">
    <property type="entry name" value="Tim44"/>
    <property type="match status" value="1"/>
</dbReference>
<evidence type="ECO:0000259" key="3">
    <source>
        <dbReference type="SMART" id="SM00978"/>
    </source>
</evidence>
<dbReference type="PATRIC" id="fig|657319.3.peg.1528"/>
<dbReference type="InterPro" id="IPR032710">
    <property type="entry name" value="NTF2-like_dom_sf"/>
</dbReference>
<dbReference type="Pfam" id="PF04280">
    <property type="entry name" value="Tim44"/>
    <property type="match status" value="1"/>
</dbReference>
<reference evidence="4 5" key="2">
    <citation type="submission" date="2010-03" db="EMBL/GenBank/DDBJ databases">
        <authorList>
            <person name="Pajon A."/>
        </authorList>
    </citation>
    <scope>NUCLEOTIDE SEQUENCE [LARGE SCALE GENOMIC DNA]</scope>
    <source>
        <strain evidence="4 5">70/3</strain>
    </source>
</reference>
<sequence length="322" mass="35238">MQTVSIIREKFMKKIIVTFIATITAALLLCFSVSAFDNNDYGGGGGYDFGGGDYGGGYDYGGNDYDSSSYSGDADPVSVIIGIGIVVVIIIISTIGGNKKKSGGGGTTRPSSMNGANVVLPNRTEQIEGIIKQKDPNFSASDLITFTKQVYIDIENAWCKRDMTPVRPVMHENLYNTTCKQVQAKIEQGVIYHYESIAIDTAYLTSYERDSQFEYVTAYLTSRMIDYQVDEKTGKIIRGDKTTRWVQKYKMKFVRSLGVETKTETGKMTGHNCPNCGAPLEISSSGVCEYCGSVVTTGQYSWVLTDFSGIRNDTVDDGIKGV</sequence>
<dbReference type="Gene3D" id="3.10.450.240">
    <property type="match status" value="1"/>
</dbReference>
<dbReference type="SUPFAM" id="SSF54427">
    <property type="entry name" value="NTF2-like"/>
    <property type="match status" value="1"/>
</dbReference>
<feature type="region of interest" description="Disordered" evidence="1">
    <location>
        <begin position="97"/>
        <end position="116"/>
    </location>
</feature>
<accession>D4JTH1</accession>
<evidence type="ECO:0000256" key="1">
    <source>
        <dbReference type="SAM" id="MobiDB-lite"/>
    </source>
</evidence>
<evidence type="ECO:0000313" key="5">
    <source>
        <dbReference type="Proteomes" id="UP000008803"/>
    </source>
</evidence>
<dbReference type="AlphaFoldDB" id="D4JTH1"/>
<dbReference type="HOGENOM" id="CLU_077961_0_0_9"/>
<keyword evidence="2" id="KW-1133">Transmembrane helix</keyword>
<evidence type="ECO:0000256" key="2">
    <source>
        <dbReference type="SAM" id="Phobius"/>
    </source>
</evidence>
<evidence type="ECO:0000313" key="4">
    <source>
        <dbReference type="EMBL" id="CBK96390.1"/>
    </source>
</evidence>